<evidence type="ECO:0000256" key="1">
    <source>
        <dbReference type="SAM" id="MobiDB-lite"/>
    </source>
</evidence>
<feature type="region of interest" description="Disordered" evidence="1">
    <location>
        <begin position="88"/>
        <end position="107"/>
    </location>
</feature>
<proteinExistence type="predicted"/>
<dbReference type="EMBL" id="LR796474">
    <property type="protein sequence ID" value="CAB4146724.1"/>
    <property type="molecule type" value="Genomic_DNA"/>
</dbReference>
<feature type="compositionally biased region" description="Basic and acidic residues" evidence="1">
    <location>
        <begin position="95"/>
        <end position="107"/>
    </location>
</feature>
<dbReference type="Gene3D" id="1.10.10.10">
    <property type="entry name" value="Winged helix-like DNA-binding domain superfamily/Winged helix DNA-binding domain"/>
    <property type="match status" value="1"/>
</dbReference>
<evidence type="ECO:0000313" key="2">
    <source>
        <dbReference type="EMBL" id="CAB4146724.1"/>
    </source>
</evidence>
<name>A0A6J5MJ69_9CAUD</name>
<accession>A0A6J5MJ69</accession>
<gene>
    <name evidence="2" type="ORF">UFOVP499_12</name>
</gene>
<dbReference type="SUPFAM" id="SSF46785">
    <property type="entry name" value="Winged helix' DNA-binding domain"/>
    <property type="match status" value="1"/>
</dbReference>
<organism evidence="2">
    <name type="scientific">uncultured Caudovirales phage</name>
    <dbReference type="NCBI Taxonomy" id="2100421"/>
    <lineage>
        <taxon>Viruses</taxon>
        <taxon>Duplodnaviria</taxon>
        <taxon>Heunggongvirae</taxon>
        <taxon>Uroviricota</taxon>
        <taxon>Caudoviricetes</taxon>
        <taxon>Peduoviridae</taxon>
        <taxon>Maltschvirus</taxon>
        <taxon>Maltschvirus maltsch</taxon>
    </lineage>
</organism>
<protein>
    <submittedName>
        <fullName evidence="2">Uncharacterized protein</fullName>
    </submittedName>
</protein>
<dbReference type="InterPro" id="IPR036388">
    <property type="entry name" value="WH-like_DNA-bd_sf"/>
</dbReference>
<sequence length="107" mass="12036">MKLSDIFGGHPLKLFPRVREDDPITSYEAADKVDFAGQHYDIILGCLTKHGPLGKDGIANRTNLESNQIARRLSEMQKLHFIEPTGQTVTSNAGRSEREWRIKESNA</sequence>
<dbReference type="InterPro" id="IPR036390">
    <property type="entry name" value="WH_DNA-bd_sf"/>
</dbReference>
<reference evidence="2" key="1">
    <citation type="submission" date="2020-04" db="EMBL/GenBank/DDBJ databases">
        <authorList>
            <person name="Chiriac C."/>
            <person name="Salcher M."/>
            <person name="Ghai R."/>
            <person name="Kavagutti S V."/>
        </authorList>
    </citation>
    <scope>NUCLEOTIDE SEQUENCE</scope>
</reference>